<organism evidence="2 3">
    <name type="scientific">Elsinoe australis</name>
    <dbReference type="NCBI Taxonomy" id="40998"/>
    <lineage>
        <taxon>Eukaryota</taxon>
        <taxon>Fungi</taxon>
        <taxon>Dikarya</taxon>
        <taxon>Ascomycota</taxon>
        <taxon>Pezizomycotina</taxon>
        <taxon>Dothideomycetes</taxon>
        <taxon>Dothideomycetidae</taxon>
        <taxon>Myriangiales</taxon>
        <taxon>Elsinoaceae</taxon>
        <taxon>Elsinoe</taxon>
    </lineage>
</organism>
<dbReference type="SUPFAM" id="SSF52540">
    <property type="entry name" value="P-loop containing nucleoside triphosphate hydrolases"/>
    <property type="match status" value="1"/>
</dbReference>
<dbReference type="Gene3D" id="3.40.50.300">
    <property type="entry name" value="P-loop containing nucleotide triphosphate hydrolases"/>
    <property type="match status" value="1"/>
</dbReference>
<dbReference type="InterPro" id="IPR027417">
    <property type="entry name" value="P-loop_NTPase"/>
</dbReference>
<evidence type="ECO:0000256" key="1">
    <source>
        <dbReference type="SAM" id="Phobius"/>
    </source>
</evidence>
<dbReference type="Proteomes" id="UP000308133">
    <property type="component" value="Unassembled WGS sequence"/>
</dbReference>
<keyword evidence="1" id="KW-0812">Transmembrane</keyword>
<name>A0A4U7B0N4_9PEZI</name>
<reference evidence="2 3" key="1">
    <citation type="submission" date="2018-02" db="EMBL/GenBank/DDBJ databases">
        <title>Draft genome sequences of Elsinoe sp., causing black scab on jojoba.</title>
        <authorList>
            <person name="Stodart B."/>
            <person name="Jeffress S."/>
            <person name="Ash G."/>
            <person name="Arun Chinnappa K."/>
        </authorList>
    </citation>
    <scope>NUCLEOTIDE SEQUENCE [LARGE SCALE GENOMIC DNA]</scope>
    <source>
        <strain evidence="2 3">Hillstone_2</strain>
    </source>
</reference>
<sequence>MGNAPSNPVPLTPLRVLGIGLSRTGTSSLSAALNILFAGPVYHSGTQIMLGPTTEMTTWTKVLSTIPIPAPHTPEPSPALPLIHDLLDGYVAATDAPLNGLVPQLLELYPDALFVCTVRDPDAWTRSMVGLSHAATMKFLAAVLWPLAYMRPLVPYVKVLERQWLALYGESVPLTRKTYDAHLAWVREVVPRDRLLEFDVRDGWGPLCAKLGLEVPDVEFPRLNDSEAIDRVIRTTFIKALLRWVAVLATGGLALGMFWYLDWKREKELVAKRELKKQQ</sequence>
<keyword evidence="1" id="KW-1133">Transmembrane helix</keyword>
<dbReference type="AlphaFoldDB" id="A0A4U7B0N4"/>
<dbReference type="PANTHER" id="PTHR36978:SF3">
    <property type="entry name" value="P-LOOP CONTAINING NUCLEOSIDE TRIPHOSPHATE HYDROLASE PROTEIN"/>
    <property type="match status" value="1"/>
</dbReference>
<keyword evidence="1" id="KW-0472">Membrane</keyword>
<dbReference type="PANTHER" id="PTHR36978">
    <property type="entry name" value="P-LOOP CONTAINING NUCLEOTIDE TRIPHOSPHATE HYDROLASE"/>
    <property type="match status" value="1"/>
</dbReference>
<dbReference type="EMBL" id="PTQR01000084">
    <property type="protein sequence ID" value="TKX20887.1"/>
    <property type="molecule type" value="Genomic_DNA"/>
</dbReference>
<protein>
    <recommendedName>
        <fullName evidence="4">NAD dependent epimerase/dehydratase</fullName>
    </recommendedName>
</protein>
<comment type="caution">
    <text evidence="2">The sequence shown here is derived from an EMBL/GenBank/DDBJ whole genome shotgun (WGS) entry which is preliminary data.</text>
</comment>
<proteinExistence type="predicted"/>
<evidence type="ECO:0008006" key="4">
    <source>
        <dbReference type="Google" id="ProtNLM"/>
    </source>
</evidence>
<gene>
    <name evidence="2" type="ORF">C1H76_6924</name>
</gene>
<dbReference type="Pfam" id="PF17784">
    <property type="entry name" value="Sulfotransfer_4"/>
    <property type="match status" value="1"/>
</dbReference>
<feature type="transmembrane region" description="Helical" evidence="1">
    <location>
        <begin position="241"/>
        <end position="261"/>
    </location>
</feature>
<evidence type="ECO:0000313" key="3">
    <source>
        <dbReference type="Proteomes" id="UP000308133"/>
    </source>
</evidence>
<dbReference type="InterPro" id="IPR040632">
    <property type="entry name" value="Sulfotransfer_4"/>
</dbReference>
<evidence type="ECO:0000313" key="2">
    <source>
        <dbReference type="EMBL" id="TKX20887.1"/>
    </source>
</evidence>
<accession>A0A4U7B0N4</accession>